<comment type="caution">
    <text evidence="1">The sequence shown here is derived from an EMBL/GenBank/DDBJ whole genome shotgun (WGS) entry which is preliminary data.</text>
</comment>
<accession>A0A1Y2AKZ4</accession>
<evidence type="ECO:0000313" key="2">
    <source>
        <dbReference type="Proteomes" id="UP000193986"/>
    </source>
</evidence>
<organism evidence="1 2">
    <name type="scientific">Naematelia encephala</name>
    <dbReference type="NCBI Taxonomy" id="71784"/>
    <lineage>
        <taxon>Eukaryota</taxon>
        <taxon>Fungi</taxon>
        <taxon>Dikarya</taxon>
        <taxon>Basidiomycota</taxon>
        <taxon>Agaricomycotina</taxon>
        <taxon>Tremellomycetes</taxon>
        <taxon>Tremellales</taxon>
        <taxon>Naemateliaceae</taxon>
        <taxon>Naematelia</taxon>
    </lineage>
</organism>
<name>A0A1Y2AKZ4_9TREE</name>
<dbReference type="EMBL" id="MCFC01000086">
    <property type="protein sequence ID" value="ORY22907.1"/>
    <property type="molecule type" value="Genomic_DNA"/>
</dbReference>
<proteinExistence type="predicted"/>
<evidence type="ECO:0000313" key="1">
    <source>
        <dbReference type="EMBL" id="ORY22907.1"/>
    </source>
</evidence>
<reference evidence="1 2" key="1">
    <citation type="submission" date="2016-07" db="EMBL/GenBank/DDBJ databases">
        <title>Pervasive Adenine N6-methylation of Active Genes in Fungi.</title>
        <authorList>
            <consortium name="DOE Joint Genome Institute"/>
            <person name="Mondo S.J."/>
            <person name="Dannebaum R.O."/>
            <person name="Kuo R.C."/>
            <person name="Labutti K."/>
            <person name="Haridas S."/>
            <person name="Kuo A."/>
            <person name="Salamov A."/>
            <person name="Ahrendt S.R."/>
            <person name="Lipzen A."/>
            <person name="Sullivan W."/>
            <person name="Andreopoulos W.B."/>
            <person name="Clum A."/>
            <person name="Lindquist E."/>
            <person name="Daum C."/>
            <person name="Ramamoorthy G.K."/>
            <person name="Gryganskyi A."/>
            <person name="Culley D."/>
            <person name="Magnuson J.K."/>
            <person name="James T.Y."/>
            <person name="O'Malley M.A."/>
            <person name="Stajich J.E."/>
            <person name="Spatafora J.W."/>
            <person name="Visel A."/>
            <person name="Grigoriev I.V."/>
        </authorList>
    </citation>
    <scope>NUCLEOTIDE SEQUENCE [LARGE SCALE GENOMIC DNA]</scope>
    <source>
        <strain evidence="1 2">68-887.2</strain>
    </source>
</reference>
<protein>
    <submittedName>
        <fullName evidence="1">Uncharacterized protein</fullName>
    </submittedName>
</protein>
<dbReference type="AlphaFoldDB" id="A0A1Y2AKZ4"/>
<dbReference type="Proteomes" id="UP000193986">
    <property type="component" value="Unassembled WGS sequence"/>
</dbReference>
<sequence>MPALRRTLSSKYKLRLDHTGDHYFVIVHQCEQIMEIAYGRLNIAPIPRHGMYSRVKRAFRSRIRKLELCNRESLPGTTISCRDKIWRLSRQPMKQSSAQESNPPPPISHLYKQPTKLERLICGQLVVALLGGWSPCHIRRRSYTIERLETVTLNAAERVAGEILVL</sequence>
<dbReference type="InParanoid" id="A0A1Y2AKZ4"/>
<keyword evidence="2" id="KW-1185">Reference proteome</keyword>
<gene>
    <name evidence="1" type="ORF">BCR39DRAFT_368788</name>
</gene>